<dbReference type="GO" id="GO:0052693">
    <property type="term" value="F:epoxyqueuosine reductase activity"/>
    <property type="evidence" value="ECO:0007669"/>
    <property type="project" value="UniProtKB-EC"/>
</dbReference>
<feature type="binding site" evidence="9">
    <location>
        <position position="239"/>
    </location>
    <ligand>
        <name>[4Fe-4S] cluster</name>
        <dbReference type="ChEBI" id="CHEBI:49883"/>
        <label>1</label>
    </ligand>
</feature>
<protein>
    <recommendedName>
        <fullName evidence="9">Epoxyqueuosine reductase</fullName>
        <ecNumber evidence="9">1.17.99.6</ecNumber>
    </recommendedName>
    <alternativeName>
        <fullName evidence="9">Queuosine biosynthesis protein QueG</fullName>
    </alternativeName>
</protein>
<feature type="binding site" evidence="9">
    <location>
        <position position="296"/>
    </location>
    <ligand>
        <name>[4Fe-4S] cluster</name>
        <dbReference type="ChEBI" id="CHEBI:49883"/>
        <label>1</label>
    </ligand>
</feature>
<keyword evidence="9" id="KW-0170">Cobalt</keyword>
<comment type="subcellular location">
    <subcellularLocation>
        <location evidence="9">Cytoplasm</location>
    </subcellularLocation>
</comment>
<evidence type="ECO:0000313" key="12">
    <source>
        <dbReference type="Proteomes" id="UP001493153"/>
    </source>
</evidence>
<dbReference type="InterPro" id="IPR017900">
    <property type="entry name" value="4Fe4S_Fe_S_CS"/>
</dbReference>
<dbReference type="Pfam" id="PF13484">
    <property type="entry name" value="Fer4_16"/>
    <property type="match status" value="1"/>
</dbReference>
<keyword evidence="12" id="KW-1185">Reference proteome</keyword>
<comment type="catalytic activity">
    <reaction evidence="9">
        <text>epoxyqueuosine(34) in tRNA + AH2 = queuosine(34) in tRNA + A + H2O</text>
        <dbReference type="Rhea" id="RHEA:32159"/>
        <dbReference type="Rhea" id="RHEA-COMP:18571"/>
        <dbReference type="Rhea" id="RHEA-COMP:18582"/>
        <dbReference type="ChEBI" id="CHEBI:13193"/>
        <dbReference type="ChEBI" id="CHEBI:15377"/>
        <dbReference type="ChEBI" id="CHEBI:17499"/>
        <dbReference type="ChEBI" id="CHEBI:194431"/>
        <dbReference type="ChEBI" id="CHEBI:194443"/>
        <dbReference type="EC" id="1.17.99.6"/>
    </reaction>
</comment>
<comment type="pathway">
    <text evidence="9">tRNA modification; tRNA-queuosine biosynthesis.</text>
</comment>
<feature type="binding site" evidence="9">
    <location>
        <position position="246"/>
    </location>
    <ligand>
        <name>[4Fe-4S] cluster</name>
        <dbReference type="ChEBI" id="CHEBI:49883"/>
        <label>2</label>
    </ligand>
</feature>
<proteinExistence type="inferred from homology"/>
<evidence type="ECO:0000256" key="4">
    <source>
        <dbReference type="ARBA" id="ARBA00022723"/>
    </source>
</evidence>
<keyword evidence="5 9" id="KW-0671">Queuosine biosynthesis</keyword>
<dbReference type="InterPro" id="IPR017896">
    <property type="entry name" value="4Fe4S_Fe-S-bd"/>
</dbReference>
<dbReference type="Pfam" id="PF08331">
    <property type="entry name" value="QueG_DUF1730"/>
    <property type="match status" value="1"/>
</dbReference>
<dbReference type="EC" id="1.17.99.6" evidence="9"/>
<dbReference type="InterPro" id="IPR004453">
    <property type="entry name" value="QueG"/>
</dbReference>
<dbReference type="Gene3D" id="3.30.70.20">
    <property type="match status" value="1"/>
</dbReference>
<dbReference type="InterPro" id="IPR013542">
    <property type="entry name" value="QueG_DUF1730"/>
</dbReference>
<feature type="binding site" evidence="9">
    <location>
        <position position="264"/>
    </location>
    <ligand>
        <name>cob(II)alamin</name>
        <dbReference type="ChEBI" id="CHEBI:16304"/>
    </ligand>
</feature>
<feature type="binding site" evidence="9">
    <location>
        <position position="242"/>
    </location>
    <ligand>
        <name>[4Fe-4S] cluster</name>
        <dbReference type="ChEBI" id="CHEBI:49883"/>
        <label>1</label>
    </ligand>
</feature>
<keyword evidence="1 9" id="KW-0004">4Fe-4S</keyword>
<feature type="binding site" evidence="9">
    <location>
        <position position="173"/>
    </location>
    <ligand>
        <name>cob(II)alamin</name>
        <dbReference type="ChEBI" id="CHEBI:16304"/>
    </ligand>
</feature>
<organism evidence="11 12">
    <name type="scientific">Mycetohabitans rhizoxinica</name>
    <dbReference type="NCBI Taxonomy" id="412963"/>
    <lineage>
        <taxon>Bacteria</taxon>
        <taxon>Pseudomonadati</taxon>
        <taxon>Pseudomonadota</taxon>
        <taxon>Betaproteobacteria</taxon>
        <taxon>Burkholderiales</taxon>
        <taxon>Burkholderiaceae</taxon>
        <taxon>Mycetohabitans</taxon>
    </lineage>
</organism>
<comment type="similarity">
    <text evidence="9">Belongs to the QueG family.</text>
</comment>
<evidence type="ECO:0000256" key="9">
    <source>
        <dbReference type="HAMAP-Rule" id="MF_00916"/>
    </source>
</evidence>
<feature type="domain" description="4Fe-4S ferredoxin-type" evidence="10">
    <location>
        <begin position="227"/>
        <end position="256"/>
    </location>
</feature>
<feature type="binding site" evidence="9">
    <location>
        <begin position="289"/>
        <end position="290"/>
    </location>
    <ligand>
        <name>cob(II)alamin</name>
        <dbReference type="ChEBI" id="CHEBI:16304"/>
    </ligand>
</feature>
<evidence type="ECO:0000256" key="2">
    <source>
        <dbReference type="ARBA" id="ARBA00022490"/>
    </source>
</evidence>
<evidence type="ECO:0000259" key="10">
    <source>
        <dbReference type="PROSITE" id="PS51379"/>
    </source>
</evidence>
<dbReference type="SUPFAM" id="SSF46548">
    <property type="entry name" value="alpha-helical ferredoxin"/>
    <property type="match status" value="1"/>
</dbReference>
<keyword evidence="4 9" id="KW-0479">Metal-binding</keyword>
<evidence type="ECO:0000256" key="8">
    <source>
        <dbReference type="ARBA" id="ARBA00023014"/>
    </source>
</evidence>
<dbReference type="NCBIfam" id="TIGR00276">
    <property type="entry name" value="tRNA epoxyqueuosine(34) reductase QueG"/>
    <property type="match status" value="1"/>
</dbReference>
<name>A0ABZ2Q2D0_9BURK</name>
<comment type="cofactor">
    <cofactor evidence="9">
        <name>[4Fe-4S] cluster</name>
        <dbReference type="ChEBI" id="CHEBI:49883"/>
    </cofactor>
    <text evidence="9">Binds 2 [4Fe-4S] clusters per monomer.</text>
</comment>
<accession>A0ABZ2Q2D0</accession>
<reference evidence="11 12" key="1">
    <citation type="submission" date="2020-09" db="EMBL/GenBank/DDBJ databases">
        <title>Genome sequences of Mycetohabitans spp.</title>
        <authorList>
            <person name="Carter M.E."/>
            <person name="Carpenter S.C.D."/>
            <person name="Bogdanove A.J."/>
        </authorList>
    </citation>
    <scope>NUCLEOTIDE SEQUENCE [LARGE SCALE GENOMIC DNA]</scope>
    <source>
        <strain evidence="11 12">B12</strain>
    </source>
</reference>
<comment type="subunit">
    <text evidence="9">Monomer.</text>
</comment>
<dbReference type="EMBL" id="CP062176">
    <property type="protein sequence ID" value="WXK40116.1"/>
    <property type="molecule type" value="Genomic_DNA"/>
</dbReference>
<keyword evidence="2 9" id="KW-0963">Cytoplasm</keyword>
<feature type="active site" description="Proton donor" evidence="9">
    <location>
        <position position="173"/>
    </location>
</feature>
<evidence type="ECO:0000256" key="7">
    <source>
        <dbReference type="ARBA" id="ARBA00023004"/>
    </source>
</evidence>
<keyword evidence="6 9" id="KW-0560">Oxidoreductase</keyword>
<feature type="binding site" evidence="9">
    <location>
        <position position="236"/>
    </location>
    <ligand>
        <name>[4Fe-4S] cluster</name>
        <dbReference type="ChEBI" id="CHEBI:49883"/>
        <label>1</label>
    </ligand>
</feature>
<evidence type="ECO:0000256" key="1">
    <source>
        <dbReference type="ARBA" id="ARBA00022485"/>
    </source>
</evidence>
<sequence>MDEARLVHLALRTIERMKQPPDTEIHRAMLTDADLASLARRVREWARELGFSAIGICDIDLSHAEAGLAAWIDAGYHGEMDYMAKHGMKRARPAELVPGTQRVISARMPYLPAGTPASWRAREHARLADPSAAVVSIYARGRDYHKVMRQRLQRLAERIEAAIGPLGYRVFTDSAPVLEVELAQKAGLGWRGKHTLLLDRDAGSLFFLGEIFVDVPLPTDAQSQPSRAPQHAGAHCGACTRCIDACPTGAIVAPYRLDARKCISYLTIELRGSIPVELREAIGNRVYGCDDCQLVCPWNKFAQPSGCADFDVRNGLDGAQLVELFGWSEQDFDTRLAGSAIRRIGYERWLRNLAVGLGNALRAGGGAQGRDAVLAALRKREDDPSALVREHVRWALGYE</sequence>
<gene>
    <name evidence="9 11" type="primary">queG</name>
    <name evidence="11" type="ORF">IHE29_12940</name>
</gene>
<dbReference type="PROSITE" id="PS51379">
    <property type="entry name" value="4FE4S_FER_2"/>
    <property type="match status" value="1"/>
</dbReference>
<evidence type="ECO:0000313" key="11">
    <source>
        <dbReference type="EMBL" id="WXK40116.1"/>
    </source>
</evidence>
<dbReference type="PROSITE" id="PS00198">
    <property type="entry name" value="4FE4S_FER_1"/>
    <property type="match status" value="1"/>
</dbReference>
<feature type="binding site" evidence="9">
    <location>
        <position position="262"/>
    </location>
    <ligand>
        <name>[4Fe-4S] cluster</name>
        <dbReference type="ChEBI" id="CHEBI:49883"/>
        <label>2</label>
    </ligand>
</feature>
<keyword evidence="7 9" id="KW-0408">Iron</keyword>
<evidence type="ECO:0000256" key="3">
    <source>
        <dbReference type="ARBA" id="ARBA00022694"/>
    </source>
</evidence>
<keyword evidence="8 9" id="KW-0411">Iron-sulfur</keyword>
<feature type="binding site" evidence="9">
    <location>
        <position position="208"/>
    </location>
    <ligand>
        <name>cob(II)alamin</name>
        <dbReference type="ChEBI" id="CHEBI:16304"/>
    </ligand>
</feature>
<comment type="function">
    <text evidence="9">Catalyzes the conversion of epoxyqueuosine (oQ) to queuosine (Q), which is a hypermodified base found in the wobble positions of tRNA(Asp), tRNA(Asn), tRNA(His) and tRNA(Tyr).</text>
</comment>
<evidence type="ECO:0000256" key="5">
    <source>
        <dbReference type="ARBA" id="ARBA00022785"/>
    </source>
</evidence>
<keyword evidence="3 9" id="KW-0819">tRNA processing</keyword>
<dbReference type="Proteomes" id="UP001493153">
    <property type="component" value="Chromosome"/>
</dbReference>
<dbReference type="PANTHER" id="PTHR30002:SF4">
    <property type="entry name" value="EPOXYQUEUOSINE REDUCTASE"/>
    <property type="match status" value="1"/>
</dbReference>
<comment type="cofactor">
    <cofactor evidence="9">
        <name>cob(II)alamin</name>
        <dbReference type="ChEBI" id="CHEBI:16304"/>
    </cofactor>
</comment>
<keyword evidence="9" id="KW-0846">Cobalamin</keyword>
<dbReference type="PANTHER" id="PTHR30002">
    <property type="entry name" value="EPOXYQUEUOSINE REDUCTASE"/>
    <property type="match status" value="1"/>
</dbReference>
<feature type="binding site" evidence="9">
    <location>
        <position position="197"/>
    </location>
    <ligand>
        <name>cob(II)alamin</name>
        <dbReference type="ChEBI" id="CHEBI:16304"/>
    </ligand>
</feature>
<feature type="binding site" evidence="9">
    <location>
        <position position="90"/>
    </location>
    <ligand>
        <name>cob(II)alamin</name>
        <dbReference type="ChEBI" id="CHEBI:16304"/>
    </ligand>
</feature>
<evidence type="ECO:0000256" key="6">
    <source>
        <dbReference type="ARBA" id="ARBA00023002"/>
    </source>
</evidence>
<feature type="binding site" evidence="9">
    <location>
        <position position="292"/>
    </location>
    <ligand>
        <name>[4Fe-4S] cluster</name>
        <dbReference type="ChEBI" id="CHEBI:49883"/>
        <label>2</label>
    </ligand>
</feature>
<feature type="binding site" evidence="9">
    <location>
        <position position="289"/>
    </location>
    <ligand>
        <name>[4Fe-4S] cluster</name>
        <dbReference type="ChEBI" id="CHEBI:49883"/>
        <label>2</label>
    </ligand>
</feature>
<comment type="caution">
    <text evidence="9">Lacks conserved residue(s) required for the propagation of feature annotation.</text>
</comment>
<dbReference type="HAMAP" id="MF_00916">
    <property type="entry name" value="QueG"/>
    <property type="match status" value="1"/>
</dbReference>